<name>A0AAV2CZS7_9ROSI</name>
<dbReference type="Proteomes" id="UP001497516">
    <property type="component" value="Chromosome 10"/>
</dbReference>
<accession>A0AAV2CZS7</accession>
<evidence type="ECO:0000313" key="1">
    <source>
        <dbReference type="EMBL" id="CAL1361604.1"/>
    </source>
</evidence>
<dbReference type="EMBL" id="OZ034814">
    <property type="protein sequence ID" value="CAL1361604.1"/>
    <property type="molecule type" value="Genomic_DNA"/>
</dbReference>
<sequence>MFFEPIARSHHRHALAYADRDITIPVQVPLPEFVDYGLDIRGFIHNLGWDSLLIDPPTLICPEIVRYFYSNLRSFGLHSRCFSTVMFGHLVTIPVADLGNFLELPTEGESLAHASEFWQFNFNVVDEFVQLTGLHSGPDMSLPVNLVLPQMRVLHFAITRIFLPRSQALDRILPLDLWIMTHAVHGVPLDYSLLVFGTFLTYADSSYPGSLPLGGQITRLAIRLGISIAPFITEYPMFHLLTDQVLDLLEIAIEGGVGCSRK</sequence>
<keyword evidence="2" id="KW-1185">Reference proteome</keyword>
<evidence type="ECO:0000313" key="2">
    <source>
        <dbReference type="Proteomes" id="UP001497516"/>
    </source>
</evidence>
<protein>
    <submittedName>
        <fullName evidence="1">Uncharacterized protein</fullName>
    </submittedName>
</protein>
<reference evidence="1 2" key="1">
    <citation type="submission" date="2024-04" db="EMBL/GenBank/DDBJ databases">
        <authorList>
            <person name="Fracassetti M."/>
        </authorList>
    </citation>
    <scope>NUCLEOTIDE SEQUENCE [LARGE SCALE GENOMIC DNA]</scope>
</reference>
<proteinExistence type="predicted"/>
<dbReference type="AlphaFoldDB" id="A0AAV2CZS7"/>
<organism evidence="1 2">
    <name type="scientific">Linum trigynum</name>
    <dbReference type="NCBI Taxonomy" id="586398"/>
    <lineage>
        <taxon>Eukaryota</taxon>
        <taxon>Viridiplantae</taxon>
        <taxon>Streptophyta</taxon>
        <taxon>Embryophyta</taxon>
        <taxon>Tracheophyta</taxon>
        <taxon>Spermatophyta</taxon>
        <taxon>Magnoliopsida</taxon>
        <taxon>eudicotyledons</taxon>
        <taxon>Gunneridae</taxon>
        <taxon>Pentapetalae</taxon>
        <taxon>rosids</taxon>
        <taxon>fabids</taxon>
        <taxon>Malpighiales</taxon>
        <taxon>Linaceae</taxon>
        <taxon>Linum</taxon>
    </lineage>
</organism>
<gene>
    <name evidence="1" type="ORF">LTRI10_LOCUS8971</name>
</gene>